<dbReference type="InterPro" id="IPR027417">
    <property type="entry name" value="P-loop_NTPase"/>
</dbReference>
<evidence type="ECO:0000313" key="10">
    <source>
        <dbReference type="EMBL" id="OGI69996.1"/>
    </source>
</evidence>
<protein>
    <recommendedName>
        <fullName evidence="2 7">Translation initiation factor IF-2</fullName>
    </recommendedName>
</protein>
<keyword evidence="4" id="KW-0547">Nucleotide-binding</keyword>
<name>A0A1F6VKA5_9BACT</name>
<dbReference type="SUPFAM" id="SSF52540">
    <property type="entry name" value="P-loop containing nucleoside triphosphate hydrolases"/>
    <property type="match status" value="1"/>
</dbReference>
<dbReference type="FunFam" id="3.40.50.10050:FF:000001">
    <property type="entry name" value="Translation initiation factor IF-2"/>
    <property type="match status" value="1"/>
</dbReference>
<evidence type="ECO:0000259" key="9">
    <source>
        <dbReference type="PROSITE" id="PS51722"/>
    </source>
</evidence>
<dbReference type="InterPro" id="IPR000795">
    <property type="entry name" value="T_Tr_GTP-bd_dom"/>
</dbReference>
<dbReference type="InterPro" id="IPR015760">
    <property type="entry name" value="TIF_IF2"/>
</dbReference>
<evidence type="ECO:0000256" key="8">
    <source>
        <dbReference type="RuleBase" id="RU000644"/>
    </source>
</evidence>
<evidence type="ECO:0000256" key="3">
    <source>
        <dbReference type="ARBA" id="ARBA00022540"/>
    </source>
</evidence>
<dbReference type="GO" id="GO:0003924">
    <property type="term" value="F:GTPase activity"/>
    <property type="evidence" value="ECO:0007669"/>
    <property type="project" value="InterPro"/>
</dbReference>
<reference evidence="10 11" key="1">
    <citation type="journal article" date="2016" name="Nat. Commun.">
        <title>Thousands of microbial genomes shed light on interconnected biogeochemical processes in an aquifer system.</title>
        <authorList>
            <person name="Anantharaman K."/>
            <person name="Brown C.T."/>
            <person name="Hug L.A."/>
            <person name="Sharon I."/>
            <person name="Castelle C.J."/>
            <person name="Probst A.J."/>
            <person name="Thomas B.C."/>
            <person name="Singh A."/>
            <person name="Wilkins M.J."/>
            <person name="Karaoz U."/>
            <person name="Brodie E.L."/>
            <person name="Williams K.H."/>
            <person name="Hubbard S.S."/>
            <person name="Banfield J.F."/>
        </authorList>
    </citation>
    <scope>NUCLEOTIDE SEQUENCE [LARGE SCALE GENOMIC DNA]</scope>
</reference>
<dbReference type="STRING" id="1801743.A2824_00065"/>
<evidence type="ECO:0000256" key="1">
    <source>
        <dbReference type="ARBA" id="ARBA00007733"/>
    </source>
</evidence>
<dbReference type="GO" id="GO:0005525">
    <property type="term" value="F:GTP binding"/>
    <property type="evidence" value="ECO:0007669"/>
    <property type="project" value="UniProtKB-KW"/>
</dbReference>
<dbReference type="SUPFAM" id="SSF52156">
    <property type="entry name" value="Initiation factor IF2/eIF5b, domain 3"/>
    <property type="match status" value="1"/>
</dbReference>
<dbReference type="Proteomes" id="UP000178059">
    <property type="component" value="Unassembled WGS sequence"/>
</dbReference>
<dbReference type="Pfam" id="PF22042">
    <property type="entry name" value="EF-G_D2"/>
    <property type="match status" value="1"/>
</dbReference>
<dbReference type="PANTHER" id="PTHR43381">
    <property type="entry name" value="TRANSLATION INITIATION FACTOR IF-2-RELATED"/>
    <property type="match status" value="1"/>
</dbReference>
<comment type="similarity">
    <text evidence="1 8">Belongs to the TRAFAC class translation factor GTPase superfamily. Classic translation factor GTPase family. IF-2 subfamily.</text>
</comment>
<dbReference type="FunFam" id="3.40.50.300:FF:000019">
    <property type="entry name" value="Translation initiation factor IF-2"/>
    <property type="match status" value="1"/>
</dbReference>
<comment type="function">
    <text evidence="8">One of the essential components for the initiation of protein synthesis. Protects formylmethionyl-tRNA from spontaneous hydrolysis and promotes its binding to the 30S ribosomal subunits. Also involved in the hydrolysis of GTP during the formation of the 70S ribosomal complex.</text>
</comment>
<organism evidence="10 11">
    <name type="scientific">Candidatus Nomurabacteria bacterium RIFCSPHIGHO2_01_FULL_42_16</name>
    <dbReference type="NCBI Taxonomy" id="1801743"/>
    <lineage>
        <taxon>Bacteria</taxon>
        <taxon>Candidatus Nomuraibacteriota</taxon>
    </lineage>
</organism>
<gene>
    <name evidence="10" type="ORF">A2824_00065</name>
</gene>
<dbReference type="Gene3D" id="2.40.30.10">
    <property type="entry name" value="Translation factors"/>
    <property type="match status" value="2"/>
</dbReference>
<dbReference type="PANTHER" id="PTHR43381:SF5">
    <property type="entry name" value="TR-TYPE G DOMAIN-CONTAINING PROTEIN"/>
    <property type="match status" value="1"/>
</dbReference>
<keyword evidence="5 8" id="KW-0648">Protein biosynthesis</keyword>
<dbReference type="PROSITE" id="PS51722">
    <property type="entry name" value="G_TR_2"/>
    <property type="match status" value="1"/>
</dbReference>
<keyword evidence="6" id="KW-0342">GTP-binding</keyword>
<dbReference type="AlphaFoldDB" id="A0A1F6VKA5"/>
<evidence type="ECO:0000256" key="6">
    <source>
        <dbReference type="ARBA" id="ARBA00023134"/>
    </source>
</evidence>
<proteinExistence type="inferred from homology"/>
<dbReference type="Pfam" id="PF11987">
    <property type="entry name" value="IF-2"/>
    <property type="match status" value="1"/>
</dbReference>
<keyword evidence="3 8" id="KW-0396">Initiation factor</keyword>
<evidence type="ECO:0000256" key="7">
    <source>
        <dbReference type="NCBIfam" id="TIGR00487"/>
    </source>
</evidence>
<sequence>MSPKTAQSNIVLRPPVVVVMGHIDHGKSRLLDYIRKTNIIEHEAGGITQQVAAYEVIHKDEKGLDRKITFLDTPGHEAFSRIRERGAEIADIAILVVSAEDSVKDQTIEALKVIKKSNLPYVVAINKIDKPAANVEKTKMDLIEKEVYLEGYGGDVPYVPISAKEGTGVSDLLNLILLVADLKEFKANPENGAQGYVLESNLDPKRGIASSLIIKDGTLKKGMFVAAGDAFAPTRIFEDFLGKTIRSATFSSPVRIVGWNKVPEVGALFETVESKKEAENIICQNIESEKNIKSTPPLPSGGVSAETKLIPLVIKADRSGSIEAIKKGLAKLNTEEIAFKVVKTGIGAINESDIQAVSADRPARRVPGSGNPLVVGFNVKYDTAAFEKSERLGTLLKTFNVIYELQDFLKAEAEKGRPRKEVKEITGQAKIIRSFSREKNKQVIGGKVISGKIIEKGSVQIMRRDFEVGQGIALELQQNKARVKEVEEGKEFGMMIESKIEIAPGDVLESFVIVCR</sequence>
<dbReference type="InterPro" id="IPR009000">
    <property type="entry name" value="Transl_B-barrel_sf"/>
</dbReference>
<comment type="caution">
    <text evidence="10">The sequence shown here is derived from an EMBL/GenBank/DDBJ whole genome shotgun (WGS) entry which is preliminary data.</text>
</comment>
<dbReference type="Gene3D" id="3.40.50.300">
    <property type="entry name" value="P-loop containing nucleotide triphosphate hydrolases"/>
    <property type="match status" value="1"/>
</dbReference>
<dbReference type="InterPro" id="IPR053905">
    <property type="entry name" value="EF-G-like_DII"/>
</dbReference>
<accession>A0A1F6VKA5</accession>
<feature type="domain" description="Tr-type G" evidence="9">
    <location>
        <begin position="12"/>
        <end position="190"/>
    </location>
</feature>
<dbReference type="PRINTS" id="PR00315">
    <property type="entry name" value="ELONGATNFCT"/>
</dbReference>
<dbReference type="InterPro" id="IPR000178">
    <property type="entry name" value="TF_IF2_bacterial-like"/>
</dbReference>
<evidence type="ECO:0000256" key="5">
    <source>
        <dbReference type="ARBA" id="ARBA00022917"/>
    </source>
</evidence>
<evidence type="ECO:0000256" key="2">
    <source>
        <dbReference type="ARBA" id="ARBA00020675"/>
    </source>
</evidence>
<dbReference type="Gene3D" id="3.40.50.10050">
    <property type="entry name" value="Translation initiation factor IF- 2, domain 3"/>
    <property type="match status" value="1"/>
</dbReference>
<dbReference type="CDD" id="cd01887">
    <property type="entry name" value="IF2_eIF5B"/>
    <property type="match status" value="1"/>
</dbReference>
<dbReference type="SUPFAM" id="SSF50447">
    <property type="entry name" value="Translation proteins"/>
    <property type="match status" value="2"/>
</dbReference>
<dbReference type="EMBL" id="MFTT01000015">
    <property type="protein sequence ID" value="OGI69996.1"/>
    <property type="molecule type" value="Genomic_DNA"/>
</dbReference>
<dbReference type="Pfam" id="PF00009">
    <property type="entry name" value="GTP_EFTU"/>
    <property type="match status" value="1"/>
</dbReference>
<dbReference type="InterPro" id="IPR036925">
    <property type="entry name" value="TIF_IF2_dom3_sf"/>
</dbReference>
<dbReference type="InterPro" id="IPR023115">
    <property type="entry name" value="TIF_IF2_dom3"/>
</dbReference>
<evidence type="ECO:0000256" key="4">
    <source>
        <dbReference type="ARBA" id="ARBA00022741"/>
    </source>
</evidence>
<evidence type="ECO:0000313" key="11">
    <source>
        <dbReference type="Proteomes" id="UP000178059"/>
    </source>
</evidence>
<dbReference type="GO" id="GO:0003743">
    <property type="term" value="F:translation initiation factor activity"/>
    <property type="evidence" value="ECO:0007669"/>
    <property type="project" value="UniProtKB-UniRule"/>
</dbReference>
<dbReference type="InterPro" id="IPR005225">
    <property type="entry name" value="Small_GTP-bd"/>
</dbReference>
<dbReference type="NCBIfam" id="TIGR00231">
    <property type="entry name" value="small_GTP"/>
    <property type="match status" value="1"/>
</dbReference>
<dbReference type="GO" id="GO:0005737">
    <property type="term" value="C:cytoplasm"/>
    <property type="evidence" value="ECO:0007669"/>
    <property type="project" value="UniProtKB-UniRule"/>
</dbReference>
<dbReference type="NCBIfam" id="TIGR00487">
    <property type="entry name" value="IF-2"/>
    <property type="match status" value="1"/>
</dbReference>